<organism evidence="2">
    <name type="scientific">Hexamita inflata</name>
    <dbReference type="NCBI Taxonomy" id="28002"/>
    <lineage>
        <taxon>Eukaryota</taxon>
        <taxon>Metamonada</taxon>
        <taxon>Diplomonadida</taxon>
        <taxon>Hexamitidae</taxon>
        <taxon>Hexamitinae</taxon>
        <taxon>Hexamita</taxon>
    </lineage>
</organism>
<reference evidence="2" key="1">
    <citation type="submission" date="2023-06" db="EMBL/GenBank/DDBJ databases">
        <authorList>
            <person name="Kurt Z."/>
        </authorList>
    </citation>
    <scope>NUCLEOTIDE SEQUENCE</scope>
</reference>
<evidence type="ECO:0000313" key="5">
    <source>
        <dbReference type="Proteomes" id="UP001642409"/>
    </source>
</evidence>
<name>A0AA86QWZ5_9EUKA</name>
<gene>
    <name evidence="1" type="ORF">HINF_LOCUS26439</name>
    <name evidence="3" type="ORF">HINF_LOCUS40184</name>
    <name evidence="2" type="ORF">HINF_LOCUS52407</name>
    <name evidence="4" type="ORF">HINF_LOCUS69077</name>
</gene>
<evidence type="ECO:0000313" key="3">
    <source>
        <dbReference type="EMBL" id="CAL6043669.1"/>
    </source>
</evidence>
<dbReference type="EMBL" id="CAXDID020000158">
    <property type="protein sequence ID" value="CAL6043669.1"/>
    <property type="molecule type" value="Genomic_DNA"/>
</dbReference>
<comment type="caution">
    <text evidence="2">The sequence shown here is derived from an EMBL/GenBank/DDBJ whole genome shotgun (WGS) entry which is preliminary data.</text>
</comment>
<dbReference type="EMBL" id="CATOUU010000657">
    <property type="protein sequence ID" value="CAI9938794.1"/>
    <property type="molecule type" value="Genomic_DNA"/>
</dbReference>
<evidence type="ECO:0000313" key="2">
    <source>
        <dbReference type="EMBL" id="CAI9964762.1"/>
    </source>
</evidence>
<keyword evidence="5" id="KW-1185">Reference proteome</keyword>
<dbReference type="EMBL" id="CATOUU010000982">
    <property type="protein sequence ID" value="CAI9964762.1"/>
    <property type="molecule type" value="Genomic_DNA"/>
</dbReference>
<protein>
    <submittedName>
        <fullName evidence="3">Hypothetical_protein</fullName>
    </submittedName>
</protein>
<proteinExistence type="predicted"/>
<reference evidence="3 5" key="2">
    <citation type="submission" date="2024-07" db="EMBL/GenBank/DDBJ databases">
        <authorList>
            <person name="Akdeniz Z."/>
        </authorList>
    </citation>
    <scope>NUCLEOTIDE SEQUENCE [LARGE SCALE GENOMIC DNA]</scope>
</reference>
<dbReference type="Proteomes" id="UP001642409">
    <property type="component" value="Unassembled WGS sequence"/>
</dbReference>
<dbReference type="AlphaFoldDB" id="A0AA86QWZ5"/>
<dbReference type="EMBL" id="CAXDID020000498">
    <property type="protein sequence ID" value="CAL6097527.1"/>
    <property type="molecule type" value="Genomic_DNA"/>
</dbReference>
<evidence type="ECO:0000313" key="4">
    <source>
        <dbReference type="EMBL" id="CAL6097527.1"/>
    </source>
</evidence>
<accession>A0AA86QWZ5</accession>
<sequence>MELSFENQYRNKILRQELLSDNIIIEFNKMQTELREKKTKFKMYIKLIDCYEYGQNEIKLIIKDKYGNNRLNGGDYYKLYVGQEYVLFNSLEAKEQFQLVFDYPVTFIWIADFEDAVVNTKRNQIPQYFSGITRLRRGYYYDQNMYPYDQKVNLKVHITTPTGVAFTQTPSIQNSDEIKHQITKFVEPNTIKLHETVTIERIFGDQGLIKYQNDKYGWINIRFVSKIGSYGECQCHLCTQQKFQGLPAMITTKQYPELPTYVDHLSKKDYELAQKKQQQTQRELIQYFMIKEIYRQYLNCTCKNCQNVRQNMKNQQLTFVDIRNQTVQFYQKSKQCIKYQDVLNAIQREINCTYDKVRINQILVYISFINNMKLQVTEKMLEELKILLIQCVKSQAKTVHEIVKMEMNKYMPRYNIDQVLNIIKCHFQHLTTSDQIILQESNLRNQLHLLIQQFANNMDKHNSDYVNYREQYYQVVKSGFTYDMLNEVLDIQDE</sequence>
<evidence type="ECO:0000313" key="1">
    <source>
        <dbReference type="EMBL" id="CAI9938794.1"/>
    </source>
</evidence>